<keyword evidence="10" id="KW-1185">Reference proteome</keyword>
<accession>A0A232ELM3</accession>
<comment type="caution">
    <text evidence="9">The sequence shown here is derived from an EMBL/GenBank/DDBJ whole genome shotgun (WGS) entry which is preliminary data.</text>
</comment>
<dbReference type="Proteomes" id="UP000215335">
    <property type="component" value="Unassembled WGS sequence"/>
</dbReference>
<dbReference type="InterPro" id="IPR045249">
    <property type="entry name" value="HARBI1-like"/>
</dbReference>
<evidence type="ECO:0000256" key="7">
    <source>
        <dbReference type="ARBA" id="ARBA00023242"/>
    </source>
</evidence>
<name>A0A232ELM3_9HYME</name>
<evidence type="ECO:0000313" key="9">
    <source>
        <dbReference type="EMBL" id="OXU19259.1"/>
    </source>
</evidence>
<evidence type="ECO:0000256" key="2">
    <source>
        <dbReference type="ARBA" id="ARBA00004123"/>
    </source>
</evidence>
<dbReference type="STRING" id="543379.A0A232ELM3"/>
<evidence type="ECO:0000256" key="4">
    <source>
        <dbReference type="ARBA" id="ARBA00022722"/>
    </source>
</evidence>
<dbReference type="InterPro" id="IPR027806">
    <property type="entry name" value="HARBI1_dom"/>
</dbReference>
<dbReference type="GO" id="GO:0016787">
    <property type="term" value="F:hydrolase activity"/>
    <property type="evidence" value="ECO:0007669"/>
    <property type="project" value="UniProtKB-KW"/>
</dbReference>
<dbReference type="GO" id="GO:0046872">
    <property type="term" value="F:metal ion binding"/>
    <property type="evidence" value="ECO:0007669"/>
    <property type="project" value="UniProtKB-KW"/>
</dbReference>
<evidence type="ECO:0000256" key="5">
    <source>
        <dbReference type="ARBA" id="ARBA00022723"/>
    </source>
</evidence>
<evidence type="ECO:0000256" key="3">
    <source>
        <dbReference type="ARBA" id="ARBA00006958"/>
    </source>
</evidence>
<proteinExistence type="inferred from homology"/>
<protein>
    <recommendedName>
        <fullName evidence="8">DDE Tnp4 domain-containing protein</fullName>
    </recommendedName>
</protein>
<dbReference type="AlphaFoldDB" id="A0A232ELM3"/>
<evidence type="ECO:0000256" key="1">
    <source>
        <dbReference type="ARBA" id="ARBA00001968"/>
    </source>
</evidence>
<evidence type="ECO:0000259" key="8">
    <source>
        <dbReference type="Pfam" id="PF13359"/>
    </source>
</evidence>
<dbReference type="EMBL" id="NNAY01003525">
    <property type="protein sequence ID" value="OXU19259.1"/>
    <property type="molecule type" value="Genomic_DNA"/>
</dbReference>
<evidence type="ECO:0000313" key="10">
    <source>
        <dbReference type="Proteomes" id="UP000215335"/>
    </source>
</evidence>
<keyword evidence="7" id="KW-0539">Nucleus</keyword>
<comment type="subcellular location">
    <subcellularLocation>
        <location evidence="2">Nucleus</location>
    </subcellularLocation>
</comment>
<organism evidence="9 10">
    <name type="scientific">Trichomalopsis sarcophagae</name>
    <dbReference type="NCBI Taxonomy" id="543379"/>
    <lineage>
        <taxon>Eukaryota</taxon>
        <taxon>Metazoa</taxon>
        <taxon>Ecdysozoa</taxon>
        <taxon>Arthropoda</taxon>
        <taxon>Hexapoda</taxon>
        <taxon>Insecta</taxon>
        <taxon>Pterygota</taxon>
        <taxon>Neoptera</taxon>
        <taxon>Endopterygota</taxon>
        <taxon>Hymenoptera</taxon>
        <taxon>Apocrita</taxon>
        <taxon>Proctotrupomorpha</taxon>
        <taxon>Chalcidoidea</taxon>
        <taxon>Pteromalidae</taxon>
        <taxon>Pteromalinae</taxon>
        <taxon>Trichomalopsis</taxon>
    </lineage>
</organism>
<comment type="similarity">
    <text evidence="3">Belongs to the HARBI1 family.</text>
</comment>
<feature type="domain" description="DDE Tnp4" evidence="8">
    <location>
        <begin position="165"/>
        <end position="320"/>
    </location>
</feature>
<gene>
    <name evidence="9" type="ORF">TSAR_012311</name>
</gene>
<sequence length="365" mass="43154">MDNHLYEYLLGIYEDEEVERQRRRQQFQQLKLERRMLRDTSNVFAMCPNHFRKYYRFTPEVALRLIRDIEHELIGARDSAIQSHIQVLSVLRFLAEGSYQKGFCQDFMHPISQPSASRFITKVINAINNVLAEQYLHFPSTEQERENIQQSFRRTIRVPGIIGLIDCFVICITRPSQNEEAFYHYRHGHGLIAQIIVDSNYNILNIRICPGSNNDRYVWQLSQAREYIESLRNYQPQNNYYILGDSGYTLSPVLLTPILDAAEGTPEAAYTYDHVRTRCRVEQTIGMFTNIWRVIKRARKLLYQPQKFADIVNACAILYNYRRRHGIVDDPVLRVAPRNRPVRNHNMDYPAGIAERNRIIQEYYR</sequence>
<dbReference type="Pfam" id="PF13359">
    <property type="entry name" value="DDE_Tnp_4"/>
    <property type="match status" value="1"/>
</dbReference>
<dbReference type="GO" id="GO:0005634">
    <property type="term" value="C:nucleus"/>
    <property type="evidence" value="ECO:0007669"/>
    <property type="project" value="UniProtKB-SubCell"/>
</dbReference>
<dbReference type="PANTHER" id="PTHR22930:SF289">
    <property type="entry name" value="DDE TNP4 DOMAIN-CONTAINING PROTEIN-RELATED"/>
    <property type="match status" value="1"/>
</dbReference>
<keyword evidence="5" id="KW-0479">Metal-binding</keyword>
<dbReference type="GO" id="GO:0004518">
    <property type="term" value="F:nuclease activity"/>
    <property type="evidence" value="ECO:0007669"/>
    <property type="project" value="UniProtKB-KW"/>
</dbReference>
<keyword evidence="4" id="KW-0540">Nuclease</keyword>
<comment type="cofactor">
    <cofactor evidence="1">
        <name>a divalent metal cation</name>
        <dbReference type="ChEBI" id="CHEBI:60240"/>
    </cofactor>
</comment>
<evidence type="ECO:0000256" key="6">
    <source>
        <dbReference type="ARBA" id="ARBA00022801"/>
    </source>
</evidence>
<dbReference type="OrthoDB" id="6581538at2759"/>
<dbReference type="PANTHER" id="PTHR22930">
    <property type="match status" value="1"/>
</dbReference>
<keyword evidence="6" id="KW-0378">Hydrolase</keyword>
<reference evidence="9 10" key="1">
    <citation type="journal article" date="2017" name="Curr. Biol.">
        <title>The Evolution of Venom by Co-option of Single-Copy Genes.</title>
        <authorList>
            <person name="Martinson E.O."/>
            <person name="Mrinalini"/>
            <person name="Kelkar Y.D."/>
            <person name="Chang C.H."/>
            <person name="Werren J.H."/>
        </authorList>
    </citation>
    <scope>NUCLEOTIDE SEQUENCE [LARGE SCALE GENOMIC DNA]</scope>
    <source>
        <strain evidence="9 10">Alberta</strain>
        <tissue evidence="9">Whole body</tissue>
    </source>
</reference>